<proteinExistence type="inferred from homology"/>
<dbReference type="GO" id="GO:0004867">
    <property type="term" value="F:serine-type endopeptidase inhibitor activity"/>
    <property type="evidence" value="ECO:0007669"/>
    <property type="project" value="UniProtKB-KW"/>
</dbReference>
<evidence type="ECO:0000256" key="3">
    <source>
        <dbReference type="ARBA" id="ARBA00022900"/>
    </source>
</evidence>
<sequence>MKKLILVLLVVCCGVQISTQQNQIFSPTTYDSRWCNNNQDLTYEYRTSMYHFILKLFKSITVRGNLNVVFSPHSIWIIVAAIAEGADPVTQQKLFQLLTLPKEPCIRQAFYQLATSRVHPSNDVNIKNTRVWLFDDGVTVSPTWYDLVAKNSLLEVAKAPIKSNPVGTAKEIERIMSSRFPRLDLSGNSVLLDTMDYNGLWTTAFADAEIERAPFYNLEGEAIGAVDIMRIQRRVRMGYNEELRMKIMELPVGSDERYRMLFGVTIANHDFKTVVTDFNIDHVFDLIASLRPSLVPIDVAIPRMVITSDIDMKVIMEDLAVKDLWTDPAVTRYISNPPALPSSFVQRASLVLNNTGLSYASPEPATAYSTRTGLDPILGRDFIADRPFIFGLYDAKTWTCLLATAFSQPTYT</sequence>
<dbReference type="InterPro" id="IPR000215">
    <property type="entry name" value="Serpin_fam"/>
</dbReference>
<dbReference type="Proteomes" id="UP001231518">
    <property type="component" value="Chromosome 25"/>
</dbReference>
<evidence type="ECO:0000256" key="2">
    <source>
        <dbReference type="ARBA" id="ARBA00022690"/>
    </source>
</evidence>
<feature type="domain" description="Serpin" evidence="6">
    <location>
        <begin position="54"/>
        <end position="409"/>
    </location>
</feature>
<comment type="similarity">
    <text evidence="1 4">Belongs to the serpin family.</text>
</comment>
<evidence type="ECO:0000313" key="7">
    <source>
        <dbReference type="EMBL" id="KAJ8708286.1"/>
    </source>
</evidence>
<protein>
    <recommendedName>
        <fullName evidence="6">Serpin domain-containing protein</fullName>
    </recommendedName>
</protein>
<dbReference type="PANTHER" id="PTHR11461:SF211">
    <property type="entry name" value="GH10112P-RELATED"/>
    <property type="match status" value="1"/>
</dbReference>
<dbReference type="InterPro" id="IPR042178">
    <property type="entry name" value="Serpin_sf_1"/>
</dbReference>
<keyword evidence="8" id="KW-1185">Reference proteome</keyword>
<dbReference type="SMART" id="SM00093">
    <property type="entry name" value="SERPIN"/>
    <property type="match status" value="1"/>
</dbReference>
<keyword evidence="3" id="KW-0722">Serine protease inhibitor</keyword>
<dbReference type="PANTHER" id="PTHR11461">
    <property type="entry name" value="SERINE PROTEASE INHIBITOR, SERPIN"/>
    <property type="match status" value="1"/>
</dbReference>
<name>A0AAD8DMC8_MYTSE</name>
<dbReference type="Gene3D" id="3.30.497.10">
    <property type="entry name" value="Antithrombin, subunit I, domain 2"/>
    <property type="match status" value="1"/>
</dbReference>
<evidence type="ECO:0000259" key="6">
    <source>
        <dbReference type="SMART" id="SM00093"/>
    </source>
</evidence>
<dbReference type="InterPro" id="IPR036186">
    <property type="entry name" value="Serpin_sf"/>
</dbReference>
<evidence type="ECO:0000313" key="8">
    <source>
        <dbReference type="Proteomes" id="UP001231518"/>
    </source>
</evidence>
<dbReference type="InterPro" id="IPR042185">
    <property type="entry name" value="Serpin_sf_2"/>
</dbReference>
<reference evidence="7" key="1">
    <citation type="submission" date="2023-03" db="EMBL/GenBank/DDBJ databases">
        <title>Chromosome-level genomes of two armyworms, Mythimna separata and Mythimna loreyi, provide insights into the biosynthesis and reception of sex pheromones.</title>
        <authorList>
            <person name="Zhao H."/>
        </authorList>
    </citation>
    <scope>NUCLEOTIDE SEQUENCE</scope>
    <source>
        <strain evidence="7">BeijingLab</strain>
        <tissue evidence="7">Pupa</tissue>
    </source>
</reference>
<evidence type="ECO:0000256" key="4">
    <source>
        <dbReference type="RuleBase" id="RU000411"/>
    </source>
</evidence>
<evidence type="ECO:0000256" key="5">
    <source>
        <dbReference type="SAM" id="SignalP"/>
    </source>
</evidence>
<keyword evidence="2" id="KW-0646">Protease inhibitor</keyword>
<evidence type="ECO:0000256" key="1">
    <source>
        <dbReference type="ARBA" id="ARBA00009500"/>
    </source>
</evidence>
<dbReference type="EMBL" id="JARGEI010000026">
    <property type="protein sequence ID" value="KAJ8708286.1"/>
    <property type="molecule type" value="Genomic_DNA"/>
</dbReference>
<feature type="chain" id="PRO_5042276424" description="Serpin domain-containing protein" evidence="5">
    <location>
        <begin position="21"/>
        <end position="412"/>
    </location>
</feature>
<dbReference type="Gene3D" id="2.30.39.10">
    <property type="entry name" value="Alpha-1-antitrypsin, domain 1"/>
    <property type="match status" value="1"/>
</dbReference>
<dbReference type="InterPro" id="IPR023796">
    <property type="entry name" value="Serpin_dom"/>
</dbReference>
<keyword evidence="5" id="KW-0732">Signal</keyword>
<dbReference type="Pfam" id="PF00079">
    <property type="entry name" value="Serpin"/>
    <property type="match status" value="1"/>
</dbReference>
<accession>A0AAD8DMC8</accession>
<feature type="signal peptide" evidence="5">
    <location>
        <begin position="1"/>
        <end position="20"/>
    </location>
</feature>
<dbReference type="AlphaFoldDB" id="A0AAD8DMC8"/>
<gene>
    <name evidence="7" type="ORF">PYW07_010411</name>
</gene>
<comment type="caution">
    <text evidence="7">The sequence shown here is derived from an EMBL/GenBank/DDBJ whole genome shotgun (WGS) entry which is preliminary data.</text>
</comment>
<dbReference type="GO" id="GO:0005615">
    <property type="term" value="C:extracellular space"/>
    <property type="evidence" value="ECO:0007669"/>
    <property type="project" value="InterPro"/>
</dbReference>
<dbReference type="SUPFAM" id="SSF56574">
    <property type="entry name" value="Serpins"/>
    <property type="match status" value="1"/>
</dbReference>
<organism evidence="7 8">
    <name type="scientific">Mythimna separata</name>
    <name type="common">Oriental armyworm</name>
    <name type="synonym">Pseudaletia separata</name>
    <dbReference type="NCBI Taxonomy" id="271217"/>
    <lineage>
        <taxon>Eukaryota</taxon>
        <taxon>Metazoa</taxon>
        <taxon>Ecdysozoa</taxon>
        <taxon>Arthropoda</taxon>
        <taxon>Hexapoda</taxon>
        <taxon>Insecta</taxon>
        <taxon>Pterygota</taxon>
        <taxon>Neoptera</taxon>
        <taxon>Endopterygota</taxon>
        <taxon>Lepidoptera</taxon>
        <taxon>Glossata</taxon>
        <taxon>Ditrysia</taxon>
        <taxon>Noctuoidea</taxon>
        <taxon>Noctuidae</taxon>
        <taxon>Noctuinae</taxon>
        <taxon>Hadenini</taxon>
        <taxon>Mythimna</taxon>
    </lineage>
</organism>